<dbReference type="AlphaFoldDB" id="A0AA38BP79"/>
<accession>A0AA38BP79</accession>
<feature type="non-terminal residue" evidence="1">
    <location>
        <position position="1"/>
    </location>
</feature>
<gene>
    <name evidence="1" type="ORF">KI387_032402</name>
</gene>
<sequence length="61" mass="7057">GRRDEENKEKLQVSINETMKMKEMLVDSLKESTFADPLSDVEMKLKGKCFKELGLLKLKLL</sequence>
<dbReference type="Proteomes" id="UP000824469">
    <property type="component" value="Unassembled WGS sequence"/>
</dbReference>
<feature type="non-terminal residue" evidence="1">
    <location>
        <position position="61"/>
    </location>
</feature>
<comment type="caution">
    <text evidence="1">The sequence shown here is derived from an EMBL/GenBank/DDBJ whole genome shotgun (WGS) entry which is preliminary data.</text>
</comment>
<keyword evidence="2" id="KW-1185">Reference proteome</keyword>
<evidence type="ECO:0000313" key="2">
    <source>
        <dbReference type="Proteomes" id="UP000824469"/>
    </source>
</evidence>
<organism evidence="1 2">
    <name type="scientific">Taxus chinensis</name>
    <name type="common">Chinese yew</name>
    <name type="synonym">Taxus wallichiana var. chinensis</name>
    <dbReference type="NCBI Taxonomy" id="29808"/>
    <lineage>
        <taxon>Eukaryota</taxon>
        <taxon>Viridiplantae</taxon>
        <taxon>Streptophyta</taxon>
        <taxon>Embryophyta</taxon>
        <taxon>Tracheophyta</taxon>
        <taxon>Spermatophyta</taxon>
        <taxon>Pinopsida</taxon>
        <taxon>Pinidae</taxon>
        <taxon>Conifers II</taxon>
        <taxon>Cupressales</taxon>
        <taxon>Taxaceae</taxon>
        <taxon>Taxus</taxon>
    </lineage>
</organism>
<name>A0AA38BP79_TAXCH</name>
<protein>
    <submittedName>
        <fullName evidence="1">Uncharacterized protein</fullName>
    </submittedName>
</protein>
<dbReference type="EMBL" id="JAHRHJ020003813">
    <property type="protein sequence ID" value="KAH9288285.1"/>
    <property type="molecule type" value="Genomic_DNA"/>
</dbReference>
<proteinExistence type="predicted"/>
<evidence type="ECO:0000313" key="1">
    <source>
        <dbReference type="EMBL" id="KAH9288285.1"/>
    </source>
</evidence>
<reference evidence="1 2" key="1">
    <citation type="journal article" date="2021" name="Nat. Plants">
        <title>The Taxus genome provides insights into paclitaxel biosynthesis.</title>
        <authorList>
            <person name="Xiong X."/>
            <person name="Gou J."/>
            <person name="Liao Q."/>
            <person name="Li Y."/>
            <person name="Zhou Q."/>
            <person name="Bi G."/>
            <person name="Li C."/>
            <person name="Du R."/>
            <person name="Wang X."/>
            <person name="Sun T."/>
            <person name="Guo L."/>
            <person name="Liang H."/>
            <person name="Lu P."/>
            <person name="Wu Y."/>
            <person name="Zhang Z."/>
            <person name="Ro D.K."/>
            <person name="Shang Y."/>
            <person name="Huang S."/>
            <person name="Yan J."/>
        </authorList>
    </citation>
    <scope>NUCLEOTIDE SEQUENCE [LARGE SCALE GENOMIC DNA]</scope>
    <source>
        <strain evidence="1">Ta-2019</strain>
    </source>
</reference>